<dbReference type="GO" id="GO:0005344">
    <property type="term" value="F:oxygen carrier activity"/>
    <property type="evidence" value="ECO:0007669"/>
    <property type="project" value="UniProtKB-KW"/>
</dbReference>
<evidence type="ECO:0000256" key="8">
    <source>
        <dbReference type="ARBA" id="ARBA00030087"/>
    </source>
</evidence>
<dbReference type="GO" id="GO:0046872">
    <property type="term" value="F:metal ion binding"/>
    <property type="evidence" value="ECO:0007669"/>
    <property type="project" value="UniProtKB-KW"/>
</dbReference>
<dbReference type="AlphaFoldDB" id="A0A9W3A1F0"/>
<keyword evidence="7" id="KW-0514">Muscle protein</keyword>
<evidence type="ECO:0000256" key="2">
    <source>
        <dbReference type="ARBA" id="ARBA00022448"/>
    </source>
</evidence>
<keyword evidence="11" id="KW-1185">Reference proteome</keyword>
<evidence type="ECO:0000259" key="10">
    <source>
        <dbReference type="PROSITE" id="PS01033"/>
    </source>
</evidence>
<keyword evidence="2 9" id="KW-0813">Transport</keyword>
<dbReference type="Proteomes" id="UP001165740">
    <property type="component" value="Chromosome 3"/>
</dbReference>
<dbReference type="OrthoDB" id="436496at2759"/>
<keyword evidence="5" id="KW-0479">Metal-binding</keyword>
<dbReference type="InterPro" id="IPR012292">
    <property type="entry name" value="Globin/Proto"/>
</dbReference>
<evidence type="ECO:0000256" key="6">
    <source>
        <dbReference type="ARBA" id="ARBA00023004"/>
    </source>
</evidence>
<keyword evidence="3 9" id="KW-0349">Heme</keyword>
<name>A0A9W3A1F0_BIOGL</name>
<evidence type="ECO:0000256" key="9">
    <source>
        <dbReference type="RuleBase" id="RU000356"/>
    </source>
</evidence>
<accession>A0A9W3A1F0</accession>
<evidence type="ECO:0000313" key="11">
    <source>
        <dbReference type="Proteomes" id="UP001165740"/>
    </source>
</evidence>
<evidence type="ECO:0000313" key="12">
    <source>
        <dbReference type="RefSeq" id="XP_055881003.1"/>
    </source>
</evidence>
<dbReference type="InterPro" id="IPR044399">
    <property type="entry name" value="Mb-like_M"/>
</dbReference>
<dbReference type="CDD" id="cd01040">
    <property type="entry name" value="Mb-like"/>
    <property type="match status" value="1"/>
</dbReference>
<evidence type="ECO:0000256" key="3">
    <source>
        <dbReference type="ARBA" id="ARBA00022617"/>
    </source>
</evidence>
<dbReference type="GO" id="GO:0019825">
    <property type="term" value="F:oxygen binding"/>
    <property type="evidence" value="ECO:0007669"/>
    <property type="project" value="InterPro"/>
</dbReference>
<evidence type="ECO:0000256" key="5">
    <source>
        <dbReference type="ARBA" id="ARBA00022723"/>
    </source>
</evidence>
<dbReference type="InterPro" id="IPR009050">
    <property type="entry name" value="Globin-like_sf"/>
</dbReference>
<evidence type="ECO:0000256" key="1">
    <source>
        <dbReference type="ARBA" id="ARBA00013895"/>
    </source>
</evidence>
<dbReference type="InterPro" id="IPR050532">
    <property type="entry name" value="Globin-like_OT"/>
</dbReference>
<dbReference type="Gene3D" id="1.10.490.10">
    <property type="entry name" value="Globins"/>
    <property type="match status" value="1"/>
</dbReference>
<organism evidence="11 12">
    <name type="scientific">Biomphalaria glabrata</name>
    <name type="common">Bloodfluke planorb</name>
    <name type="synonym">Freshwater snail</name>
    <dbReference type="NCBI Taxonomy" id="6526"/>
    <lineage>
        <taxon>Eukaryota</taxon>
        <taxon>Metazoa</taxon>
        <taxon>Spiralia</taxon>
        <taxon>Lophotrochozoa</taxon>
        <taxon>Mollusca</taxon>
        <taxon>Gastropoda</taxon>
        <taxon>Heterobranchia</taxon>
        <taxon>Euthyneura</taxon>
        <taxon>Panpulmonata</taxon>
        <taxon>Hygrophila</taxon>
        <taxon>Lymnaeoidea</taxon>
        <taxon>Planorbidae</taxon>
        <taxon>Biomphalaria</taxon>
    </lineage>
</organism>
<dbReference type="PROSITE" id="PS01033">
    <property type="entry name" value="GLOBIN"/>
    <property type="match status" value="1"/>
</dbReference>
<comment type="similarity">
    <text evidence="9">Belongs to the globin family.</text>
</comment>
<dbReference type="SUPFAM" id="SSF46458">
    <property type="entry name" value="Globin-like"/>
    <property type="match status" value="1"/>
</dbReference>
<evidence type="ECO:0000256" key="7">
    <source>
        <dbReference type="ARBA" id="ARBA00023179"/>
    </source>
</evidence>
<dbReference type="InterPro" id="IPR000971">
    <property type="entry name" value="Globin"/>
</dbReference>
<sequence>MITVSRDFVLVLFPFINEESWYTSFCCFEAEAMGILFSILCRPCQRCRRHHYQLSTYLTTRQIQLIQCTWSILKLDLITLGLTVFLHFFETEPDLKMLFPKMIRMNESNQLEWDVDREMLQKHAVTVMEGLGAAVETLHDSHLLNSVLIALGQTHEKRNIKPYMLKKMWPSLQHGLSTVLGKGYTKSVSRAWRRLYSYICLQMKIGMENPDLIVDIHDDLSES</sequence>
<dbReference type="OMA" id="GMHKARA"/>
<keyword evidence="4 9" id="KW-0561">Oxygen transport</keyword>
<gene>
    <name evidence="12" type="primary">LOC129925328</name>
</gene>
<dbReference type="Pfam" id="PF00042">
    <property type="entry name" value="Globin"/>
    <property type="match status" value="1"/>
</dbReference>
<evidence type="ECO:0000256" key="4">
    <source>
        <dbReference type="ARBA" id="ARBA00022621"/>
    </source>
</evidence>
<dbReference type="PANTHER" id="PTHR46458:SF1">
    <property type="entry name" value="GEO09476P1"/>
    <property type="match status" value="1"/>
</dbReference>
<proteinExistence type="inferred from homology"/>
<dbReference type="GeneID" id="129925328"/>
<dbReference type="GO" id="GO:0020037">
    <property type="term" value="F:heme binding"/>
    <property type="evidence" value="ECO:0007669"/>
    <property type="project" value="InterPro"/>
</dbReference>
<protein>
    <recommendedName>
        <fullName evidence="1">Globin</fullName>
    </recommendedName>
    <alternativeName>
        <fullName evidence="8">Myoglobin</fullName>
    </alternativeName>
</protein>
<keyword evidence="6" id="KW-0408">Iron</keyword>
<dbReference type="RefSeq" id="XP_055881003.1">
    <property type="nucleotide sequence ID" value="XM_056025028.1"/>
</dbReference>
<dbReference type="PANTHER" id="PTHR46458">
    <property type="entry name" value="BLR2807 PROTEIN"/>
    <property type="match status" value="1"/>
</dbReference>
<reference evidence="12" key="1">
    <citation type="submission" date="2025-08" db="UniProtKB">
        <authorList>
            <consortium name="RefSeq"/>
        </authorList>
    </citation>
    <scope>IDENTIFICATION</scope>
</reference>
<feature type="domain" description="Globin" evidence="10">
    <location>
        <begin position="57"/>
        <end position="208"/>
    </location>
</feature>